<dbReference type="AlphaFoldDB" id="A0A4Q9GLK9"/>
<name>A0A4Q9GLK9_9HYPH</name>
<evidence type="ECO:0000313" key="2">
    <source>
        <dbReference type="EMBL" id="TBN55168.1"/>
    </source>
</evidence>
<accession>A0A4Q9GLK9</accession>
<evidence type="ECO:0008006" key="4">
    <source>
        <dbReference type="Google" id="ProtNLM"/>
    </source>
</evidence>
<keyword evidence="1" id="KW-0732">Signal</keyword>
<protein>
    <recommendedName>
        <fullName evidence="4">Sulfur globule protein</fullName>
    </recommendedName>
</protein>
<evidence type="ECO:0000256" key="1">
    <source>
        <dbReference type="SAM" id="SignalP"/>
    </source>
</evidence>
<dbReference type="EMBL" id="SIUB01000001">
    <property type="protein sequence ID" value="TBN55168.1"/>
    <property type="molecule type" value="Genomic_DNA"/>
</dbReference>
<comment type="caution">
    <text evidence="2">The sequence shown here is derived from an EMBL/GenBank/DDBJ whole genome shotgun (WGS) entry which is preliminary data.</text>
</comment>
<sequence length="103" mass="12051">MFRKLLLAATLAAGAFAAAPAPASAQGVYIGVGGPGYYHGYDRGPRYRPYRHYGYERPYYRPRPYGFYDGGPRYRPRCRLVTHRYWDGYGYVRRTREICGRRW</sequence>
<gene>
    <name evidence="2" type="ORF">EYR15_03245</name>
</gene>
<evidence type="ECO:0000313" key="3">
    <source>
        <dbReference type="Proteomes" id="UP000291613"/>
    </source>
</evidence>
<reference evidence="2 3" key="1">
    <citation type="submission" date="2019-02" db="EMBL/GenBank/DDBJ databases">
        <title>Hansschlegelia quercus sp. nov., a novel methylotrophic bacterium from buds of oak (Quercus robur L.).</title>
        <authorList>
            <person name="Agafonova N.V."/>
            <person name="Kaparullina E.N."/>
            <person name="Grouzdev D.S."/>
            <person name="Doronina N.V."/>
        </authorList>
    </citation>
    <scope>NUCLEOTIDE SEQUENCE [LARGE SCALE GENOMIC DNA]</scope>
    <source>
        <strain evidence="2 3">Dub</strain>
    </source>
</reference>
<dbReference type="RefSeq" id="WP_131001419.1">
    <property type="nucleotide sequence ID" value="NZ_JBHSZR010000002.1"/>
</dbReference>
<organism evidence="2 3">
    <name type="scientific">Hansschlegelia quercus</name>
    <dbReference type="NCBI Taxonomy" id="2528245"/>
    <lineage>
        <taxon>Bacteria</taxon>
        <taxon>Pseudomonadati</taxon>
        <taxon>Pseudomonadota</taxon>
        <taxon>Alphaproteobacteria</taxon>
        <taxon>Hyphomicrobiales</taxon>
        <taxon>Methylopilaceae</taxon>
        <taxon>Hansschlegelia</taxon>
    </lineage>
</organism>
<proteinExistence type="predicted"/>
<feature type="chain" id="PRO_5020944763" description="Sulfur globule protein" evidence="1">
    <location>
        <begin position="26"/>
        <end position="103"/>
    </location>
</feature>
<feature type="signal peptide" evidence="1">
    <location>
        <begin position="1"/>
        <end position="25"/>
    </location>
</feature>
<dbReference type="Proteomes" id="UP000291613">
    <property type="component" value="Unassembled WGS sequence"/>
</dbReference>
<keyword evidence="3" id="KW-1185">Reference proteome</keyword>